<feature type="domain" description="ABC transmembrane type-1" evidence="8">
    <location>
        <begin position="93"/>
        <end position="306"/>
    </location>
</feature>
<evidence type="ECO:0000313" key="9">
    <source>
        <dbReference type="EMBL" id="MBB5897870.1"/>
    </source>
</evidence>
<evidence type="ECO:0000256" key="4">
    <source>
        <dbReference type="ARBA" id="ARBA00022692"/>
    </source>
</evidence>
<reference evidence="9 10" key="1">
    <citation type="submission" date="2020-08" db="EMBL/GenBank/DDBJ databases">
        <title>Sequencing the genomes of 1000 actinobacteria strains.</title>
        <authorList>
            <person name="Klenk H.-P."/>
        </authorList>
    </citation>
    <scope>NUCLEOTIDE SEQUENCE [LARGE SCALE GENOMIC DNA]</scope>
    <source>
        <strain evidence="9 10">DSM 43851</strain>
    </source>
</reference>
<evidence type="ECO:0000256" key="6">
    <source>
        <dbReference type="ARBA" id="ARBA00023136"/>
    </source>
</evidence>
<dbReference type="CDD" id="cd06261">
    <property type="entry name" value="TM_PBP2"/>
    <property type="match status" value="1"/>
</dbReference>
<gene>
    <name evidence="9" type="ORF">BJ998_009129</name>
</gene>
<dbReference type="Gene3D" id="1.10.3720.10">
    <property type="entry name" value="MetI-like"/>
    <property type="match status" value="1"/>
</dbReference>
<name>A0A7W9KSE4_9PSEU</name>
<dbReference type="InterPro" id="IPR000515">
    <property type="entry name" value="MetI-like"/>
</dbReference>
<dbReference type="AlphaFoldDB" id="A0A7W9KSE4"/>
<keyword evidence="2 7" id="KW-0813">Transport</keyword>
<feature type="transmembrane region" description="Helical" evidence="7">
    <location>
        <begin position="223"/>
        <end position="242"/>
    </location>
</feature>
<keyword evidence="6 7" id="KW-0472">Membrane</keyword>
<dbReference type="GO" id="GO:0005886">
    <property type="term" value="C:plasma membrane"/>
    <property type="evidence" value="ECO:0007669"/>
    <property type="project" value="UniProtKB-SubCell"/>
</dbReference>
<feature type="transmembrane region" description="Helical" evidence="7">
    <location>
        <begin position="34"/>
        <end position="60"/>
    </location>
</feature>
<dbReference type="PANTHER" id="PTHR30193">
    <property type="entry name" value="ABC TRANSPORTER PERMEASE PROTEIN"/>
    <property type="match status" value="1"/>
</dbReference>
<dbReference type="GO" id="GO:0055085">
    <property type="term" value="P:transmembrane transport"/>
    <property type="evidence" value="ECO:0007669"/>
    <property type="project" value="InterPro"/>
</dbReference>
<evidence type="ECO:0000313" key="10">
    <source>
        <dbReference type="Proteomes" id="UP000585638"/>
    </source>
</evidence>
<evidence type="ECO:0000256" key="5">
    <source>
        <dbReference type="ARBA" id="ARBA00022989"/>
    </source>
</evidence>
<organism evidence="9 10">
    <name type="scientific">Kutzneria kofuensis</name>
    <dbReference type="NCBI Taxonomy" id="103725"/>
    <lineage>
        <taxon>Bacteria</taxon>
        <taxon>Bacillati</taxon>
        <taxon>Actinomycetota</taxon>
        <taxon>Actinomycetes</taxon>
        <taxon>Pseudonocardiales</taxon>
        <taxon>Pseudonocardiaceae</taxon>
        <taxon>Kutzneria</taxon>
    </lineage>
</organism>
<feature type="transmembrane region" description="Helical" evidence="7">
    <location>
        <begin position="130"/>
        <end position="148"/>
    </location>
</feature>
<comment type="caution">
    <text evidence="9">The sequence shown here is derived from an EMBL/GenBank/DDBJ whole genome shotgun (WGS) entry which is preliminary data.</text>
</comment>
<dbReference type="InterPro" id="IPR035906">
    <property type="entry name" value="MetI-like_sf"/>
</dbReference>
<dbReference type="PROSITE" id="PS50928">
    <property type="entry name" value="ABC_TM1"/>
    <property type="match status" value="1"/>
</dbReference>
<dbReference type="SUPFAM" id="SSF161098">
    <property type="entry name" value="MetI-like"/>
    <property type="match status" value="1"/>
</dbReference>
<comment type="similarity">
    <text evidence="7">Belongs to the binding-protein-dependent transport system permease family.</text>
</comment>
<keyword evidence="10" id="KW-1185">Reference proteome</keyword>
<protein>
    <submittedName>
        <fullName evidence="9">Multiple sugar transport system permease protein</fullName>
    </submittedName>
</protein>
<dbReference type="PANTHER" id="PTHR30193:SF1">
    <property type="entry name" value="ABC TRANSPORTER PERMEASE PROTEIN YESP-RELATED"/>
    <property type="match status" value="1"/>
</dbReference>
<keyword evidence="5 7" id="KW-1133">Transmembrane helix</keyword>
<proteinExistence type="inferred from homology"/>
<keyword evidence="3" id="KW-1003">Cell membrane</keyword>
<keyword evidence="4 7" id="KW-0812">Transmembrane</keyword>
<feature type="transmembrane region" description="Helical" evidence="7">
    <location>
        <begin position="289"/>
        <end position="308"/>
    </location>
</feature>
<sequence length="318" mass="35409">MSENTVAAPAVVPVPPPPPEPVRVNRRKRHKHNLAGYGFIAPWLVGIFGFTLIPMVYSLYLSLTKFNLLTAPQWTGIDNYLNLLHDQRYLQAVKVTLIYVVTSVPLKLALALLVAVALNRGLTALGFYRSVFYLPSLLGASVAVSVMWRQIFSQQGLLNEFLSWFGVRGADWIGDPRYALWTLVLLSGWQFGTPMLIFLAGLKQLPQDLYEAAALDGAGRVRVFFTITLPLLSPMVFFNLVLETINAFQTFTPAFVVSSGTGGPIDSTLLYTLYLYLKGFGSLQMGYASAMAWVLFLVIGAFTAVYFWSARRWVNYAE</sequence>
<evidence type="ECO:0000256" key="1">
    <source>
        <dbReference type="ARBA" id="ARBA00004651"/>
    </source>
</evidence>
<accession>A0A7W9KSE4</accession>
<comment type="subcellular location">
    <subcellularLocation>
        <location evidence="1 7">Cell membrane</location>
        <topology evidence="1 7">Multi-pass membrane protein</topology>
    </subcellularLocation>
</comment>
<evidence type="ECO:0000256" key="2">
    <source>
        <dbReference type="ARBA" id="ARBA00022448"/>
    </source>
</evidence>
<dbReference type="RefSeq" id="WP_184870354.1">
    <property type="nucleotide sequence ID" value="NZ_JACHIR010000004.1"/>
</dbReference>
<dbReference type="Pfam" id="PF00528">
    <property type="entry name" value="BPD_transp_1"/>
    <property type="match status" value="1"/>
</dbReference>
<dbReference type="EMBL" id="JACHIR010000004">
    <property type="protein sequence ID" value="MBB5897870.1"/>
    <property type="molecule type" value="Genomic_DNA"/>
</dbReference>
<evidence type="ECO:0000256" key="3">
    <source>
        <dbReference type="ARBA" id="ARBA00022475"/>
    </source>
</evidence>
<feature type="transmembrane region" description="Helical" evidence="7">
    <location>
        <begin position="97"/>
        <end position="118"/>
    </location>
</feature>
<feature type="transmembrane region" description="Helical" evidence="7">
    <location>
        <begin position="178"/>
        <end position="202"/>
    </location>
</feature>
<dbReference type="Proteomes" id="UP000585638">
    <property type="component" value="Unassembled WGS sequence"/>
</dbReference>
<keyword evidence="9" id="KW-0762">Sugar transport</keyword>
<evidence type="ECO:0000259" key="8">
    <source>
        <dbReference type="PROSITE" id="PS50928"/>
    </source>
</evidence>
<dbReference type="InterPro" id="IPR051393">
    <property type="entry name" value="ABC_transporter_permease"/>
</dbReference>
<evidence type="ECO:0000256" key="7">
    <source>
        <dbReference type="RuleBase" id="RU363032"/>
    </source>
</evidence>